<feature type="domain" description="RsdA/BaiN/AoA(So)-like insert" evidence="6">
    <location>
        <begin position="194"/>
        <end position="360"/>
    </location>
</feature>
<dbReference type="Proteomes" id="UP000466848">
    <property type="component" value="Chromosome"/>
</dbReference>
<reference evidence="7 8" key="1">
    <citation type="submission" date="2020-02" db="EMBL/GenBank/DDBJ databases">
        <authorList>
            <person name="Kim Y.B."/>
            <person name="Roh S.W."/>
        </authorList>
    </citation>
    <scope>NUCLEOTIDE SEQUENCE [LARGE SCALE GENOMIC DNA]</scope>
    <source>
        <strain evidence="7 8">DSM 103574</strain>
    </source>
</reference>
<dbReference type="InterPro" id="IPR055178">
    <property type="entry name" value="RsdA/BaiN/AoA(So)-like_dom"/>
</dbReference>
<dbReference type="PRINTS" id="PR00368">
    <property type="entry name" value="FADPNR"/>
</dbReference>
<sequence>MSEKKSLYNIFFDICVVGGGASGLAAAISSLEENPTLRVCILEKKEDVGKKLQATGNGRCNITNADCSEVELVKSFLHSSGILLTEEEEGRLYPRSGQASSVVELLKWRAKKLNVTIFTSCQVLNMEKVSLETEDGQEEDGFYVLVDCASEKITIPCKKVVLACGGKAAPQFGTTGDGYAIAKSFGHTISKLHPVLMPIQCEGIDPVLKGVRAKGRVALLKGEELVAEELGEVQFTEDGLSGICIFNLSRHLVLEPEGEERLEEAFRNYRVEMDFLPDMEEDEVIEFLKERRFLLAVLPKEVYLDSILPAKLGRQIMEEVVGENQATAGSLTYEGIEEIAMLLKSSRYTVTGAKGWREAQCTGGGIPLGEVCPNTMQSQREPGLYLAGEMLDYDGPCGGYNLQHAWLTGIKAGRGAAYALACPAADEAVQ</sequence>
<dbReference type="PANTHER" id="PTHR42887:SF2">
    <property type="entry name" value="OS12G0638800 PROTEIN"/>
    <property type="match status" value="1"/>
</dbReference>
<evidence type="ECO:0000256" key="1">
    <source>
        <dbReference type="ARBA" id="ARBA00001974"/>
    </source>
</evidence>
<dbReference type="EMBL" id="CP048649">
    <property type="protein sequence ID" value="QIB68977.1"/>
    <property type="molecule type" value="Genomic_DNA"/>
</dbReference>
<feature type="transmembrane region" description="Helical" evidence="4">
    <location>
        <begin position="7"/>
        <end position="28"/>
    </location>
</feature>
<evidence type="ECO:0000313" key="7">
    <source>
        <dbReference type="EMBL" id="QIB68977.1"/>
    </source>
</evidence>
<proteinExistence type="predicted"/>
<dbReference type="SUPFAM" id="SSF160996">
    <property type="entry name" value="HI0933 insert domain-like"/>
    <property type="match status" value="1"/>
</dbReference>
<dbReference type="InterPro" id="IPR036188">
    <property type="entry name" value="FAD/NAD-bd_sf"/>
</dbReference>
<evidence type="ECO:0000259" key="5">
    <source>
        <dbReference type="Pfam" id="PF03486"/>
    </source>
</evidence>
<name>A0A858BTT8_9FIRM</name>
<evidence type="ECO:0000256" key="2">
    <source>
        <dbReference type="ARBA" id="ARBA00022630"/>
    </source>
</evidence>
<dbReference type="InterPro" id="IPR004792">
    <property type="entry name" value="BaiN-like"/>
</dbReference>
<keyword evidence="2" id="KW-0285">Flavoprotein</keyword>
<evidence type="ECO:0000256" key="3">
    <source>
        <dbReference type="ARBA" id="ARBA00022827"/>
    </source>
</evidence>
<keyword evidence="4" id="KW-0812">Transmembrane</keyword>
<dbReference type="InterPro" id="IPR057661">
    <property type="entry name" value="RsdA/BaiN/AoA(So)_Rossmann"/>
</dbReference>
<dbReference type="Pfam" id="PF03486">
    <property type="entry name" value="HI0933_like"/>
    <property type="match status" value="2"/>
</dbReference>
<dbReference type="Pfam" id="PF22780">
    <property type="entry name" value="HI0933_like_1st"/>
    <property type="match status" value="1"/>
</dbReference>
<dbReference type="Gene3D" id="1.10.8.260">
    <property type="entry name" value="HI0933 insert domain-like"/>
    <property type="match status" value="1"/>
</dbReference>
<evidence type="ECO:0000259" key="6">
    <source>
        <dbReference type="Pfam" id="PF22780"/>
    </source>
</evidence>
<protein>
    <submittedName>
        <fullName evidence="7">Aminoacetone oxidase family FAD-binding enzyme</fullName>
    </submittedName>
</protein>
<keyword evidence="8" id="KW-1185">Reference proteome</keyword>
<keyword evidence="3" id="KW-0274">FAD</keyword>
<dbReference type="RefSeq" id="WP_163065840.1">
    <property type="nucleotide sequence ID" value="NZ_CP048649.1"/>
</dbReference>
<accession>A0A858BTT8</accession>
<evidence type="ECO:0000313" key="8">
    <source>
        <dbReference type="Proteomes" id="UP000466848"/>
    </source>
</evidence>
<feature type="domain" description="RsdA/BaiN/AoA(So)-like Rossmann fold-like" evidence="5">
    <location>
        <begin position="13"/>
        <end position="73"/>
    </location>
</feature>
<keyword evidence="4" id="KW-1133">Transmembrane helix</keyword>
<dbReference type="KEGG" id="abut:Ami103574_06415"/>
<dbReference type="AlphaFoldDB" id="A0A858BTT8"/>
<comment type="cofactor">
    <cofactor evidence="1">
        <name>FAD</name>
        <dbReference type="ChEBI" id="CHEBI:57692"/>
    </cofactor>
</comment>
<dbReference type="InterPro" id="IPR023166">
    <property type="entry name" value="BaiN-like_dom_sf"/>
</dbReference>
<keyword evidence="4" id="KW-0472">Membrane</keyword>
<feature type="domain" description="RsdA/BaiN/AoA(So)-like Rossmann fold-like" evidence="5">
    <location>
        <begin position="75"/>
        <end position="414"/>
    </location>
</feature>
<dbReference type="PANTHER" id="PTHR42887">
    <property type="entry name" value="OS12G0638800 PROTEIN"/>
    <property type="match status" value="1"/>
</dbReference>
<organism evidence="7 8">
    <name type="scientific">Aminipila butyrica</name>
    <dbReference type="NCBI Taxonomy" id="433296"/>
    <lineage>
        <taxon>Bacteria</taxon>
        <taxon>Bacillati</taxon>
        <taxon>Bacillota</taxon>
        <taxon>Clostridia</taxon>
        <taxon>Peptostreptococcales</taxon>
        <taxon>Anaerovoracaceae</taxon>
        <taxon>Aminipila</taxon>
    </lineage>
</organism>
<evidence type="ECO:0000256" key="4">
    <source>
        <dbReference type="SAM" id="Phobius"/>
    </source>
</evidence>
<dbReference type="Gene3D" id="2.40.30.10">
    <property type="entry name" value="Translation factors"/>
    <property type="match status" value="1"/>
</dbReference>
<dbReference type="SUPFAM" id="SSF51905">
    <property type="entry name" value="FAD/NAD(P)-binding domain"/>
    <property type="match status" value="1"/>
</dbReference>
<dbReference type="Gene3D" id="3.50.50.60">
    <property type="entry name" value="FAD/NAD(P)-binding domain"/>
    <property type="match status" value="1"/>
</dbReference>
<gene>
    <name evidence="7" type="ORF">Ami103574_06415</name>
</gene>
<dbReference type="NCBIfam" id="TIGR00275">
    <property type="entry name" value="aminoacetone oxidase family FAD-binding enzyme"/>
    <property type="match status" value="1"/>
</dbReference>